<feature type="region of interest" description="Disordered" evidence="2">
    <location>
        <begin position="508"/>
        <end position="579"/>
    </location>
</feature>
<reference evidence="3" key="1">
    <citation type="journal article" date="2017" name="Science">
        <title>Giant viruses with an expanded complement of translation system components.</title>
        <authorList>
            <person name="Schulz F."/>
            <person name="Yutin N."/>
            <person name="Ivanova N.N."/>
            <person name="Ortega D.R."/>
            <person name="Lee T.K."/>
            <person name="Vierheilig J."/>
            <person name="Daims H."/>
            <person name="Horn M."/>
            <person name="Wagner M."/>
            <person name="Jensen G.J."/>
            <person name="Kyrpides N.C."/>
            <person name="Koonin E.V."/>
            <person name="Woyke T."/>
        </authorList>
    </citation>
    <scope>NUCLEOTIDE SEQUENCE</scope>
    <source>
        <strain evidence="3">HKV1</strain>
    </source>
</reference>
<evidence type="ECO:0000256" key="2">
    <source>
        <dbReference type="SAM" id="MobiDB-lite"/>
    </source>
</evidence>
<name>A0A1V0SFV1_9VIRU</name>
<feature type="region of interest" description="Disordered" evidence="2">
    <location>
        <begin position="1"/>
        <end position="24"/>
    </location>
</feature>
<feature type="compositionally biased region" description="Polar residues" evidence="2">
    <location>
        <begin position="560"/>
        <end position="577"/>
    </location>
</feature>
<protein>
    <submittedName>
        <fullName evidence="3">Uncharacterized protein</fullName>
    </submittedName>
</protein>
<sequence>MSSAVKSNLINDDDTSATSSPGFEDTLMRNLKTFKYANTDYEINAFANKQKLKGNIVEYNKEDFENMQSETQVPTSTVNNSENSRSSESEKNQTPDKNQTQENNTQENYQEYEPKKSKPTNKLFNTEEEEMLAKYDLLRQLAEMVKYRGVILTKKYTIDSSYDELLRERNLHKYIKDKHEGTRWICDAFLHGVKGLEYLNGRFDPFGFKLDGWTDQLHDDIGENYDTFGELYEKYVGTGVSIPPELKLGFLLCSSAAKFHYVNSHLSNLPNLDDKDNEQVRETLRQKAMLRKEQREQMQKKENESLEKAKTRVRDLDFINQRRKEREQEMDNKSYKSAQSQELRSRKIRNLEKIRKYNHELLEIEKAEEELKLLKSTSSRPIDTRFINKTPINKNLKYDDDINNNSRIEIHKNTNYNNKTFNVAENVPRLNRINYEQKNNQQSQQQPKQQPYQQQPKQQQPKQQQEESIQQQPNQIFRSTLQNILDNTNQEPTKINIDYNNNDLLTSSTNSSSKLSSNKSTPINKVSSNKSTPIRKNTPIINENSMSSSPNFSNGSSENMLSNISSLNSGTTSNRVKQFTRRGKNVISVITKP</sequence>
<accession>A0A1V0SFV1</accession>
<feature type="compositionally biased region" description="Low complexity" evidence="2">
    <location>
        <begin position="98"/>
        <end position="111"/>
    </location>
</feature>
<feature type="coiled-coil region" evidence="1">
    <location>
        <begin position="281"/>
        <end position="309"/>
    </location>
</feature>
<dbReference type="InterPro" id="IPR043910">
    <property type="entry name" value="DUF5767"/>
</dbReference>
<dbReference type="EMBL" id="KY684104">
    <property type="protein sequence ID" value="ARF10595.1"/>
    <property type="molecule type" value="Genomic_DNA"/>
</dbReference>
<keyword evidence="1" id="KW-0175">Coiled coil</keyword>
<organism evidence="3">
    <name type="scientific">Hokovirus HKV1</name>
    <dbReference type="NCBI Taxonomy" id="1977638"/>
    <lineage>
        <taxon>Viruses</taxon>
        <taxon>Varidnaviria</taxon>
        <taxon>Bamfordvirae</taxon>
        <taxon>Nucleocytoviricota</taxon>
        <taxon>Megaviricetes</taxon>
        <taxon>Imitervirales</taxon>
        <taxon>Mimiviridae</taxon>
        <taxon>Klosneuvirinae</taxon>
        <taxon>Hokovirus</taxon>
    </lineage>
</organism>
<feature type="compositionally biased region" description="Low complexity" evidence="2">
    <location>
        <begin position="542"/>
        <end position="559"/>
    </location>
</feature>
<feature type="region of interest" description="Disordered" evidence="2">
    <location>
        <begin position="65"/>
        <end position="122"/>
    </location>
</feature>
<feature type="region of interest" description="Disordered" evidence="2">
    <location>
        <begin position="438"/>
        <end position="472"/>
    </location>
</feature>
<feature type="compositionally biased region" description="Polar residues" evidence="2">
    <location>
        <begin position="66"/>
        <end position="78"/>
    </location>
</feature>
<feature type="compositionally biased region" description="Polar residues" evidence="2">
    <location>
        <begin position="1"/>
        <end position="21"/>
    </location>
</feature>
<evidence type="ECO:0000313" key="3">
    <source>
        <dbReference type="EMBL" id="ARF10595.1"/>
    </source>
</evidence>
<dbReference type="Pfam" id="PF19071">
    <property type="entry name" value="DUF5767"/>
    <property type="match status" value="1"/>
</dbReference>
<proteinExistence type="predicted"/>
<feature type="compositionally biased region" description="Low complexity" evidence="2">
    <location>
        <begin position="508"/>
        <end position="521"/>
    </location>
</feature>
<gene>
    <name evidence="3" type="ORF">Hokovirus_2_122</name>
</gene>
<feature type="compositionally biased region" description="Basic and acidic residues" evidence="2">
    <location>
        <begin position="85"/>
        <end position="94"/>
    </location>
</feature>
<feature type="compositionally biased region" description="Polar residues" evidence="2">
    <location>
        <begin position="522"/>
        <end position="541"/>
    </location>
</feature>
<evidence type="ECO:0000256" key="1">
    <source>
        <dbReference type="SAM" id="Coils"/>
    </source>
</evidence>